<dbReference type="CDD" id="cd00408">
    <property type="entry name" value="DHDPS-like"/>
    <property type="match status" value="1"/>
</dbReference>
<sequence>MLTLGEKIRGVFAPVPTPFKDDGALDGNGWEKNIALWSASPLDGIVIAGSNGEIPFLSLEEREFLTRTAKEGSAGRLHIMAGAHFPSTDETIKAAGRLAAAGADSILLLPPHYYKGKDEALVKYFTDVADESPVPLFLYNMPANTGVDINIEVICAAARHPNIRGIKDTSGDMTKLGYTVLRTPDGFSTFGGTGNWFLAALSMGACGGTMAVSILFPRSCQMLYEAFNDGRISEAAALQKRLLPVSDAITRRFGIPGLKRALEAYGMTGGSCRRPLLPISKADAGELLKVIRDSGLDEYETWRNNR</sequence>
<dbReference type="PROSITE" id="PS00666">
    <property type="entry name" value="DHDPS_2"/>
    <property type="match status" value="1"/>
</dbReference>
<comment type="caution">
    <text evidence="6">The sequence shown here is derived from an EMBL/GenBank/DDBJ whole genome shotgun (WGS) entry which is preliminary data.</text>
</comment>
<dbReference type="PRINTS" id="PR00146">
    <property type="entry name" value="DHPICSNTHASE"/>
</dbReference>
<dbReference type="InterPro" id="IPR020625">
    <property type="entry name" value="Schiff_base-form_aldolases_AS"/>
</dbReference>
<gene>
    <name evidence="6" type="ORF">NE630_01445</name>
</gene>
<dbReference type="GO" id="GO:0044281">
    <property type="term" value="P:small molecule metabolic process"/>
    <property type="evidence" value="ECO:0007669"/>
    <property type="project" value="UniProtKB-ARBA"/>
</dbReference>
<dbReference type="PIRSF" id="PIRSF001365">
    <property type="entry name" value="DHDPS"/>
    <property type="match status" value="1"/>
</dbReference>
<evidence type="ECO:0000256" key="5">
    <source>
        <dbReference type="PIRSR" id="PIRSR001365-1"/>
    </source>
</evidence>
<dbReference type="SMART" id="SM01130">
    <property type="entry name" value="DHDPS"/>
    <property type="match status" value="1"/>
</dbReference>
<reference evidence="6 7" key="1">
    <citation type="submission" date="2022-06" db="EMBL/GenBank/DDBJ databases">
        <title>Isolation of gut microbiota from human fecal samples.</title>
        <authorList>
            <person name="Pamer E.G."/>
            <person name="Barat B."/>
            <person name="Waligurski E."/>
            <person name="Medina S."/>
            <person name="Paddock L."/>
            <person name="Mostad J."/>
        </authorList>
    </citation>
    <scope>NUCLEOTIDE SEQUENCE [LARGE SCALE GENOMIC DNA]</scope>
    <source>
        <strain evidence="6 7">DFI.9.90</strain>
    </source>
</reference>
<organism evidence="6 7">
    <name type="scientific">Cloacibacillus evryensis</name>
    <dbReference type="NCBI Taxonomy" id="508460"/>
    <lineage>
        <taxon>Bacteria</taxon>
        <taxon>Thermotogati</taxon>
        <taxon>Synergistota</taxon>
        <taxon>Synergistia</taxon>
        <taxon>Synergistales</taxon>
        <taxon>Synergistaceae</taxon>
        <taxon>Cloacibacillus</taxon>
    </lineage>
</organism>
<dbReference type="AlphaFoldDB" id="A0AAW5K000"/>
<dbReference type="InterPro" id="IPR013785">
    <property type="entry name" value="Aldolase_TIM"/>
</dbReference>
<dbReference type="InterPro" id="IPR002220">
    <property type="entry name" value="DapA-like"/>
</dbReference>
<evidence type="ECO:0000313" key="7">
    <source>
        <dbReference type="Proteomes" id="UP001205919"/>
    </source>
</evidence>
<evidence type="ECO:0000256" key="2">
    <source>
        <dbReference type="ARBA" id="ARBA00023239"/>
    </source>
</evidence>
<dbReference type="RefSeq" id="WP_256181220.1">
    <property type="nucleotide sequence ID" value="NZ_JANFYT010000002.1"/>
</dbReference>
<feature type="active site" description="Proton donor/acceptor" evidence="5">
    <location>
        <position position="139"/>
    </location>
</feature>
<keyword evidence="7" id="KW-1185">Reference proteome</keyword>
<evidence type="ECO:0000256" key="4">
    <source>
        <dbReference type="PIRNR" id="PIRNR001365"/>
    </source>
</evidence>
<evidence type="ECO:0000313" key="6">
    <source>
        <dbReference type="EMBL" id="MCQ4813084.1"/>
    </source>
</evidence>
<keyword evidence="3" id="KW-0704">Schiff base</keyword>
<feature type="active site" description="Schiff-base intermediate with substrate" evidence="5">
    <location>
        <position position="167"/>
    </location>
</feature>
<dbReference type="EMBL" id="JANFYT010000002">
    <property type="protein sequence ID" value="MCQ4813084.1"/>
    <property type="molecule type" value="Genomic_DNA"/>
</dbReference>
<keyword evidence="2 4" id="KW-0456">Lyase</keyword>
<accession>A0AAW5K000</accession>
<dbReference type="GO" id="GO:0008840">
    <property type="term" value="F:4-hydroxy-tetrahydrodipicolinate synthase activity"/>
    <property type="evidence" value="ECO:0007669"/>
    <property type="project" value="TreeGrafter"/>
</dbReference>
<dbReference type="Proteomes" id="UP001205919">
    <property type="component" value="Unassembled WGS sequence"/>
</dbReference>
<protein>
    <submittedName>
        <fullName evidence="6">Dihydrodipicolinate synthase family protein</fullName>
    </submittedName>
</protein>
<proteinExistence type="inferred from homology"/>
<dbReference type="PANTHER" id="PTHR12128">
    <property type="entry name" value="DIHYDRODIPICOLINATE SYNTHASE"/>
    <property type="match status" value="1"/>
</dbReference>
<evidence type="ECO:0000256" key="1">
    <source>
        <dbReference type="ARBA" id="ARBA00007592"/>
    </source>
</evidence>
<dbReference type="SUPFAM" id="SSF51569">
    <property type="entry name" value="Aldolase"/>
    <property type="match status" value="1"/>
</dbReference>
<dbReference type="Gene3D" id="3.20.20.70">
    <property type="entry name" value="Aldolase class I"/>
    <property type="match status" value="1"/>
</dbReference>
<comment type="similarity">
    <text evidence="1 4">Belongs to the DapA family.</text>
</comment>
<name>A0AAW5K000_9BACT</name>
<dbReference type="PANTHER" id="PTHR12128:SF66">
    <property type="entry name" value="4-HYDROXY-2-OXOGLUTARATE ALDOLASE, MITOCHONDRIAL"/>
    <property type="match status" value="1"/>
</dbReference>
<dbReference type="Pfam" id="PF00701">
    <property type="entry name" value="DHDPS"/>
    <property type="match status" value="1"/>
</dbReference>
<evidence type="ECO:0000256" key="3">
    <source>
        <dbReference type="ARBA" id="ARBA00023270"/>
    </source>
</evidence>